<feature type="transmembrane region" description="Helical" evidence="1">
    <location>
        <begin position="12"/>
        <end position="29"/>
    </location>
</feature>
<feature type="transmembrane region" description="Helical" evidence="1">
    <location>
        <begin position="107"/>
        <end position="135"/>
    </location>
</feature>
<organism evidence="2 3">
    <name type="scientific">Candidatus Blautia stercoripullorum</name>
    <dbReference type="NCBI Taxonomy" id="2838502"/>
    <lineage>
        <taxon>Bacteria</taxon>
        <taxon>Bacillati</taxon>
        <taxon>Bacillota</taxon>
        <taxon>Clostridia</taxon>
        <taxon>Lachnospirales</taxon>
        <taxon>Lachnospiraceae</taxon>
        <taxon>Blautia</taxon>
    </lineage>
</organism>
<evidence type="ECO:0000313" key="2">
    <source>
        <dbReference type="EMBL" id="HJD39368.1"/>
    </source>
</evidence>
<feature type="transmembrane region" description="Helical" evidence="1">
    <location>
        <begin position="147"/>
        <end position="164"/>
    </location>
</feature>
<proteinExistence type="predicted"/>
<dbReference type="InterPro" id="IPR018580">
    <property type="entry name" value="Uncharacterised_YfhO"/>
</dbReference>
<keyword evidence="1" id="KW-0472">Membrane</keyword>
<reference evidence="2" key="2">
    <citation type="submission" date="2021-04" db="EMBL/GenBank/DDBJ databases">
        <authorList>
            <person name="Gilroy R."/>
        </authorList>
    </citation>
    <scope>NUCLEOTIDE SEQUENCE</scope>
    <source>
        <strain evidence="2">ChiW19-6364</strain>
    </source>
</reference>
<dbReference type="PANTHER" id="PTHR38454:SF1">
    <property type="entry name" value="INTEGRAL MEMBRANE PROTEIN"/>
    <property type="match status" value="1"/>
</dbReference>
<dbReference type="Pfam" id="PF09586">
    <property type="entry name" value="YfhO"/>
    <property type="match status" value="1"/>
</dbReference>
<evidence type="ECO:0000256" key="1">
    <source>
        <dbReference type="SAM" id="Phobius"/>
    </source>
</evidence>
<dbReference type="PANTHER" id="PTHR38454">
    <property type="entry name" value="INTEGRAL MEMBRANE PROTEIN-RELATED"/>
    <property type="match status" value="1"/>
</dbReference>
<gene>
    <name evidence="2" type="ORF">H9913_05010</name>
</gene>
<comment type="caution">
    <text evidence="2">The sequence shown here is derived from an EMBL/GenBank/DDBJ whole genome shotgun (WGS) entry which is preliminary data.</text>
</comment>
<dbReference type="Proteomes" id="UP000823850">
    <property type="component" value="Unassembled WGS sequence"/>
</dbReference>
<protein>
    <submittedName>
        <fullName evidence="2">YfhO family protein</fullName>
    </submittedName>
</protein>
<evidence type="ECO:0000313" key="3">
    <source>
        <dbReference type="Proteomes" id="UP000823850"/>
    </source>
</evidence>
<keyword evidence="1" id="KW-0812">Transmembrane</keyword>
<dbReference type="AlphaFoldDB" id="A0A9D2RA60"/>
<feature type="transmembrane region" description="Helical" evidence="1">
    <location>
        <begin position="870"/>
        <end position="892"/>
    </location>
</feature>
<feature type="transmembrane region" description="Helical" evidence="1">
    <location>
        <begin position="434"/>
        <end position="453"/>
    </location>
</feature>
<feature type="transmembrane region" description="Helical" evidence="1">
    <location>
        <begin position="335"/>
        <end position="358"/>
    </location>
</feature>
<feature type="transmembrane region" description="Helical" evidence="1">
    <location>
        <begin position="370"/>
        <end position="389"/>
    </location>
</feature>
<feature type="transmembrane region" description="Helical" evidence="1">
    <location>
        <begin position="460"/>
        <end position="481"/>
    </location>
</feature>
<accession>A0A9D2RA60</accession>
<feature type="transmembrane region" description="Helical" evidence="1">
    <location>
        <begin position="214"/>
        <end position="231"/>
    </location>
</feature>
<feature type="transmembrane region" description="Helical" evidence="1">
    <location>
        <begin position="238"/>
        <end position="259"/>
    </location>
</feature>
<keyword evidence="1" id="KW-1133">Transmembrane helix</keyword>
<feature type="transmembrane region" description="Helical" evidence="1">
    <location>
        <begin position="401"/>
        <end position="422"/>
    </location>
</feature>
<feature type="transmembrane region" description="Helical" evidence="1">
    <location>
        <begin position="310"/>
        <end position="328"/>
    </location>
</feature>
<sequence>MGDKKAKKFLKKYGVMFIGILCTILFLYSDCIFGDYQISFTNLMYQSAPWDTLDVKTAGPVLSDVIDSFTPELYTTITDRTIGGLWDPEIALGAESNISSWMYPLNYLYLLPLNIATILRITMEFAIGFFGMYLFLRSLNCRKFPSAIAGVTYCFSSVIVMWLGWQHSDVAAFAPLAFFFFERFLQSIKIKYCFGITITVYLMLVAGMPTYAAYFLYLLAAYVFFRTIWIYRKEKRKIFIIFAATFLAVLLGVVCSLPYTGNLLSSVGGNGYAESRSGRASNVLPWEYIASLFLPYVRIETGLHMNESTIYIGLAAILLLFFSFLNFKKKKNSKFWLISLVIVSLLIFTHVFDKIYAVLPAINTSSKTRIITLFNFVAVIIMGLNLGDLTENREYYLKRKIKYIFALILGSGALAVGFFWISSVKNGQRYEEDFLTYLITAGIIIAALLLFLIKKIPSNVVMGLLCAVVIFNMASFAKGYFPLVEKGAEDIPEATDTIEYLQDNTEYERVAATGMWTLFPNTYVYYGLNDVRGHNFVLTNEDMKTYYTALSGEDNGFHSATRFALLTDVNENLLKYLGTKYLVETNINSGDYMVPGPVYEGVQLVQEITLDEDSPKAISMTLATYQNVYRKGDCCYLTVTEKSTGEEVYLAQYDMREFKDNSSYTMQLEGNTLKKDVPYLFTFTTNTPADRGMTFNLDKSSSQKKKAFYNGSDTEAVLTLQIIEQEDRVMEDGLTIHELENYTDRAELADSVEIYKNEEQILERMEDSYDKNTVFVEESEAEKLSSLQDIRPLTKQDRVDITKHTDDSVTVEVTAESPKILMLNEYYDSDWKVYIDGEEQELIKCNYLFRGVEIPEGTSIVEFRYEPVNLYILFAVCFGGGAVVVVLAVFSGKIQKKIDRKKTKRG</sequence>
<name>A0A9D2RA60_9FIRM</name>
<reference evidence="2" key="1">
    <citation type="journal article" date="2021" name="PeerJ">
        <title>Extensive microbial diversity within the chicken gut microbiome revealed by metagenomics and culture.</title>
        <authorList>
            <person name="Gilroy R."/>
            <person name="Ravi A."/>
            <person name="Getino M."/>
            <person name="Pursley I."/>
            <person name="Horton D.L."/>
            <person name="Alikhan N.F."/>
            <person name="Baker D."/>
            <person name="Gharbi K."/>
            <person name="Hall N."/>
            <person name="Watson M."/>
            <person name="Adriaenssens E.M."/>
            <person name="Foster-Nyarko E."/>
            <person name="Jarju S."/>
            <person name="Secka A."/>
            <person name="Antonio M."/>
            <person name="Oren A."/>
            <person name="Chaudhuri R.R."/>
            <person name="La Ragione R."/>
            <person name="Hildebrand F."/>
            <person name="Pallen M.J."/>
        </authorList>
    </citation>
    <scope>NUCLEOTIDE SEQUENCE</scope>
    <source>
        <strain evidence="2">ChiW19-6364</strain>
    </source>
</reference>
<dbReference type="EMBL" id="DWUX01000091">
    <property type="protein sequence ID" value="HJD39368.1"/>
    <property type="molecule type" value="Genomic_DNA"/>
</dbReference>